<reference evidence="1" key="1">
    <citation type="journal article" date="2016" name="Front. Microbiol.">
        <title>Genome Sequence of the Piezophilic, Mesophilic Sulfate-Reducing Bacterium Desulfovibrio indicus J2T.</title>
        <authorList>
            <person name="Cao J."/>
            <person name="Maignien L."/>
            <person name="Shao Z."/>
            <person name="Alain K."/>
            <person name="Jebbar M."/>
        </authorList>
    </citation>
    <scope>NUCLEOTIDE SEQUENCE</scope>
    <source>
        <strain evidence="1">DSM 16372</strain>
    </source>
</reference>
<name>A0AAV4ZTM1_9HYPH</name>
<protein>
    <recommendedName>
        <fullName evidence="3">Tat pathway signal protein</fullName>
    </recommendedName>
</protein>
<organism evidence="1 2">
    <name type="scientific">Methylobacterium hispanicum</name>
    <dbReference type="NCBI Taxonomy" id="270350"/>
    <lineage>
        <taxon>Bacteria</taxon>
        <taxon>Pseudomonadati</taxon>
        <taxon>Pseudomonadota</taxon>
        <taxon>Alphaproteobacteria</taxon>
        <taxon>Hyphomicrobiales</taxon>
        <taxon>Methylobacteriaceae</taxon>
        <taxon>Methylobacterium</taxon>
    </lineage>
</organism>
<sequence>MRFIGLALALACGTASGAEARHAAPPRDLECRDIRRLGDNFLLDLRIRLVFSRARHSYVRLENTGRGWQPVAERPYLAVEPTRIVLADNPSFTTYIERLTGDYYHVDRTGAGLSVWGRCALVGGLNRLF</sequence>
<reference evidence="1" key="2">
    <citation type="submission" date="2021-08" db="EMBL/GenBank/DDBJ databases">
        <authorList>
            <person name="Tani A."/>
            <person name="Ola A."/>
            <person name="Ogura Y."/>
            <person name="Katsura K."/>
            <person name="Hayashi T."/>
        </authorList>
    </citation>
    <scope>NUCLEOTIDE SEQUENCE</scope>
    <source>
        <strain evidence="1">DSM 16372</strain>
    </source>
</reference>
<dbReference type="AlphaFoldDB" id="A0AAV4ZTM1"/>
<comment type="caution">
    <text evidence="1">The sequence shown here is derived from an EMBL/GenBank/DDBJ whole genome shotgun (WGS) entry which is preliminary data.</text>
</comment>
<evidence type="ECO:0000313" key="2">
    <source>
        <dbReference type="Proteomes" id="UP001055247"/>
    </source>
</evidence>
<gene>
    <name evidence="1" type="ORF">BHAOGJBA_5019</name>
</gene>
<evidence type="ECO:0000313" key="1">
    <source>
        <dbReference type="EMBL" id="GJD91471.1"/>
    </source>
</evidence>
<dbReference type="EMBL" id="BPQO01000027">
    <property type="protein sequence ID" value="GJD91471.1"/>
    <property type="molecule type" value="Genomic_DNA"/>
</dbReference>
<dbReference type="RefSeq" id="WP_066923870.1">
    <property type="nucleotide sequence ID" value="NZ_BPQO01000027.1"/>
</dbReference>
<keyword evidence="2" id="KW-1185">Reference proteome</keyword>
<evidence type="ECO:0008006" key="3">
    <source>
        <dbReference type="Google" id="ProtNLM"/>
    </source>
</evidence>
<dbReference type="Proteomes" id="UP001055247">
    <property type="component" value="Unassembled WGS sequence"/>
</dbReference>
<proteinExistence type="predicted"/>
<accession>A0AAV4ZTM1</accession>